<accession>A0A059CL15</accession>
<evidence type="ECO:0000256" key="1">
    <source>
        <dbReference type="SAM" id="MobiDB-lite"/>
    </source>
</evidence>
<protein>
    <submittedName>
        <fullName evidence="2">Uncharacterized protein</fullName>
    </submittedName>
</protein>
<proteinExistence type="predicted"/>
<dbReference type="InterPro" id="IPR053115">
    <property type="entry name" value="CDK_inhibitor"/>
</dbReference>
<dbReference type="Gramene" id="KCW78610">
    <property type="protein sequence ID" value="KCW78610"/>
    <property type="gene ID" value="EUGRSUZ_C00076"/>
</dbReference>
<organism evidence="2">
    <name type="scientific">Eucalyptus grandis</name>
    <name type="common">Flooded gum</name>
    <dbReference type="NCBI Taxonomy" id="71139"/>
    <lineage>
        <taxon>Eukaryota</taxon>
        <taxon>Viridiplantae</taxon>
        <taxon>Streptophyta</taxon>
        <taxon>Embryophyta</taxon>
        <taxon>Tracheophyta</taxon>
        <taxon>Spermatophyta</taxon>
        <taxon>Magnoliopsida</taxon>
        <taxon>eudicotyledons</taxon>
        <taxon>Gunneridae</taxon>
        <taxon>Pentapetalae</taxon>
        <taxon>rosids</taxon>
        <taxon>malvids</taxon>
        <taxon>Myrtales</taxon>
        <taxon>Myrtaceae</taxon>
        <taxon>Myrtoideae</taxon>
        <taxon>Eucalypteae</taxon>
        <taxon>Eucalyptus</taxon>
    </lineage>
</organism>
<evidence type="ECO:0000313" key="2">
    <source>
        <dbReference type="EMBL" id="KCW78610.1"/>
    </source>
</evidence>
<dbReference type="EMBL" id="KK198755">
    <property type="protein sequence ID" value="KCW78610.1"/>
    <property type="molecule type" value="Genomic_DNA"/>
</dbReference>
<name>A0A059CL15_EUCGR</name>
<feature type="compositionally biased region" description="Basic residues" evidence="1">
    <location>
        <begin position="70"/>
        <end position="79"/>
    </location>
</feature>
<feature type="region of interest" description="Disordered" evidence="1">
    <location>
        <begin position="25"/>
        <end position="89"/>
    </location>
</feature>
<reference evidence="2" key="1">
    <citation type="submission" date="2013-07" db="EMBL/GenBank/DDBJ databases">
        <title>The genome of Eucalyptus grandis.</title>
        <authorList>
            <person name="Schmutz J."/>
            <person name="Hayes R."/>
            <person name="Myburg A."/>
            <person name="Tuskan G."/>
            <person name="Grattapaglia D."/>
            <person name="Rokhsar D.S."/>
        </authorList>
    </citation>
    <scope>NUCLEOTIDE SEQUENCE</scope>
    <source>
        <tissue evidence="2">Leaf extractions</tissue>
    </source>
</reference>
<sequence>MGMGVSEEFRPSTPIRTIVVSSGSKLSDLAPCERKQLHSSPDDEDECRTPKSCPDPMTGHTARACPPAPKKPRPPRRKASGPPPQGFFQVPHDLASVFLVIGKPSKKIRSS</sequence>
<dbReference type="PANTHER" id="PTHR35162:SF2">
    <property type="entry name" value="OS08G0516600 PROTEIN"/>
    <property type="match status" value="1"/>
</dbReference>
<gene>
    <name evidence="2" type="ORF">EUGRSUZ_C00076</name>
</gene>
<dbReference type="AlphaFoldDB" id="A0A059CL15"/>
<dbReference type="OMA" id="HTARACP"/>
<dbReference type="InParanoid" id="A0A059CL15"/>
<dbReference type="PANTHER" id="PTHR35162">
    <property type="entry name" value="OS08G0516600 PROTEIN"/>
    <property type="match status" value="1"/>
</dbReference>